<organism evidence="1">
    <name type="scientific">marine sediment metagenome</name>
    <dbReference type="NCBI Taxonomy" id="412755"/>
    <lineage>
        <taxon>unclassified sequences</taxon>
        <taxon>metagenomes</taxon>
        <taxon>ecological metagenomes</taxon>
    </lineage>
</organism>
<dbReference type="EMBL" id="BART01013921">
    <property type="protein sequence ID" value="GAG82723.1"/>
    <property type="molecule type" value="Genomic_DNA"/>
</dbReference>
<sequence length="89" mass="10106">MPGPLVPDPNGLPSESAVQLGHQAYLDFETIPGKHRLGELRIPEHERDFMLEKYRNETLPQLNKVVELLKSEIELCQDGQARNCLIEQA</sequence>
<reference evidence="1" key="1">
    <citation type="journal article" date="2014" name="Front. Microbiol.">
        <title>High frequency of phylogenetically diverse reductive dehalogenase-homologous genes in deep subseafloor sedimentary metagenomes.</title>
        <authorList>
            <person name="Kawai M."/>
            <person name="Futagami T."/>
            <person name="Toyoda A."/>
            <person name="Takaki Y."/>
            <person name="Nishi S."/>
            <person name="Hori S."/>
            <person name="Arai W."/>
            <person name="Tsubouchi T."/>
            <person name="Morono Y."/>
            <person name="Uchiyama I."/>
            <person name="Ito T."/>
            <person name="Fujiyama A."/>
            <person name="Inagaki F."/>
            <person name="Takami H."/>
        </authorList>
    </citation>
    <scope>NUCLEOTIDE SEQUENCE</scope>
    <source>
        <strain evidence="1">Expedition CK06-06</strain>
    </source>
</reference>
<proteinExistence type="predicted"/>
<accession>X1BF23</accession>
<name>X1BF23_9ZZZZ</name>
<comment type="caution">
    <text evidence="1">The sequence shown here is derived from an EMBL/GenBank/DDBJ whole genome shotgun (WGS) entry which is preliminary data.</text>
</comment>
<gene>
    <name evidence="1" type="ORF">S01H4_28149</name>
</gene>
<protein>
    <submittedName>
        <fullName evidence="1">Uncharacterized protein</fullName>
    </submittedName>
</protein>
<dbReference type="AlphaFoldDB" id="X1BF23"/>
<evidence type="ECO:0000313" key="1">
    <source>
        <dbReference type="EMBL" id="GAG82723.1"/>
    </source>
</evidence>
<feature type="non-terminal residue" evidence="1">
    <location>
        <position position="89"/>
    </location>
</feature>